<dbReference type="RefSeq" id="WP_003135354.1">
    <property type="nucleotide sequence ID" value="NZ_AMQS01000012.1"/>
</dbReference>
<reference evidence="1 2" key="1">
    <citation type="journal article" date="2012" name="J. Bacteriol.">
        <title>Genome Sequence of the Bacteriocin-Producing Strain Lactococcus garvieae DCC43.</title>
        <authorList>
            <person name="Gabrielsen C."/>
            <person name="Brede D.A."/>
            <person name="Hernandez P.E."/>
            <person name="Nes I.F."/>
            <person name="Diep D.B."/>
        </authorList>
    </citation>
    <scope>NUCLEOTIDE SEQUENCE [LARGE SCALE GENOMIC DNA]</scope>
    <source>
        <strain evidence="1 2">DCC43</strain>
    </source>
</reference>
<dbReference type="EMBL" id="AMQS01000012">
    <property type="protein sequence ID" value="EKF51604.1"/>
    <property type="molecule type" value="Genomic_DNA"/>
</dbReference>
<dbReference type="AlphaFoldDB" id="K2PN25"/>
<evidence type="ECO:0000313" key="1">
    <source>
        <dbReference type="EMBL" id="EKF51604.1"/>
    </source>
</evidence>
<accession>K2PN25</accession>
<organism evidence="1 2">
    <name type="scientific">Lactococcus garvieae DCC43</name>
    <dbReference type="NCBI Taxonomy" id="1231377"/>
    <lineage>
        <taxon>Bacteria</taxon>
        <taxon>Bacillati</taxon>
        <taxon>Bacillota</taxon>
        <taxon>Bacilli</taxon>
        <taxon>Lactobacillales</taxon>
        <taxon>Streptococcaceae</taxon>
        <taxon>Lactococcus</taxon>
    </lineage>
</organism>
<evidence type="ECO:0000313" key="2">
    <source>
        <dbReference type="Proteomes" id="UP000006787"/>
    </source>
</evidence>
<sequence length="63" mass="7715">MTVDRSYSPYESIRTYYDRGMMKWGAFATGELTEAQKHFAEEQMIEDSIDRRYRESYDEEWEE</sequence>
<name>K2PN25_9LACT</name>
<dbReference type="PATRIC" id="fig|1231377.3.peg.930"/>
<comment type="caution">
    <text evidence="1">The sequence shown here is derived from an EMBL/GenBank/DDBJ whole genome shotgun (WGS) entry which is preliminary data.</text>
</comment>
<dbReference type="Proteomes" id="UP000006787">
    <property type="component" value="Unassembled WGS sequence"/>
</dbReference>
<proteinExistence type="predicted"/>
<gene>
    <name evidence="1" type="ORF">C426_0929</name>
</gene>
<protein>
    <submittedName>
        <fullName evidence="1">Uncharacterized protein</fullName>
    </submittedName>
</protein>
<dbReference type="eggNOG" id="ENOG502ZWM5">
    <property type="taxonomic scope" value="Bacteria"/>
</dbReference>